<reference evidence="2 3" key="1">
    <citation type="submission" date="2018-05" db="EMBL/GenBank/DDBJ databases">
        <title>Lujinxingia marina gen. nov. sp. nov., a new facultative anaerobic member of the class Deltaproteobacteria, and proposal of Lujinxingaceae fam. nov.</title>
        <authorList>
            <person name="Li C.-M."/>
        </authorList>
    </citation>
    <scope>NUCLEOTIDE SEQUENCE [LARGE SCALE GENOMIC DNA]</scope>
    <source>
        <strain evidence="2 3">B210</strain>
    </source>
</reference>
<protein>
    <submittedName>
        <fullName evidence="2">Uncharacterized protein</fullName>
    </submittedName>
</protein>
<dbReference type="Proteomes" id="UP000249169">
    <property type="component" value="Unassembled WGS sequence"/>
</dbReference>
<proteinExistence type="predicted"/>
<dbReference type="EMBL" id="QHKO01000005">
    <property type="protein sequence ID" value="RAL21827.1"/>
    <property type="molecule type" value="Genomic_DNA"/>
</dbReference>
<keyword evidence="3" id="KW-1185">Reference proteome</keyword>
<evidence type="ECO:0000313" key="3">
    <source>
        <dbReference type="Proteomes" id="UP000249169"/>
    </source>
</evidence>
<evidence type="ECO:0000256" key="1">
    <source>
        <dbReference type="SAM" id="MobiDB-lite"/>
    </source>
</evidence>
<dbReference type="RefSeq" id="WP_111730390.1">
    <property type="nucleotide sequence ID" value="NZ_QHKO01000005.1"/>
</dbReference>
<accession>A0A328C6K1</accession>
<name>A0A328C6K1_9DELT</name>
<organism evidence="2 3">
    <name type="scientific">Lujinxingia litoralis</name>
    <dbReference type="NCBI Taxonomy" id="2211119"/>
    <lineage>
        <taxon>Bacteria</taxon>
        <taxon>Deltaproteobacteria</taxon>
        <taxon>Bradymonadales</taxon>
        <taxon>Lujinxingiaceae</taxon>
        <taxon>Lujinxingia</taxon>
    </lineage>
</organism>
<dbReference type="OrthoDB" id="5483376at2"/>
<dbReference type="AlphaFoldDB" id="A0A328C6K1"/>
<sequence length="566" mass="62757">MTQPTDPRAPGAPTDPSRQRACSGELISLCARRKRQACQERAERLTALLERLHATGVQVHNEVIARAELSVLNEVCKAAGLYFDLIAPEVRACVLIPATLYGDSGGRIFGKEPLQGRVRSAIKDSTLRELLRKLQRAQLQVIRYQSAPEQAGDQMSCLLHPEQGPREIAGVLGRDGQLLRQEGIYCGWPVSFEGELYLAFGYELQGERLSKVQELLEAHPRRAHRDAWKQLELDLLRTLIDPSDRHGRPVSGRVEGSFYGGRHRVSRKGLLLGARQALWRAFAEKAQGLTIHAHIAALVDDEEAREAFLSEVDEIVATQLLKQGGLSPDDAPLSLDELLSPFWCSGQGHLLMSEALSGHPLALLLLEDPVLEAMGIDRLRPIREARAWAESHPETPAAHRVRCALITYRTELNLAATYGACLRQPRVPLSAQPDDSFTLARTAAILPNLRALFDPRFMALSLAELPLSPTEAGRLERGLAAQGSDLQRHTLDAIEGDERSLRQLDQVGGQTIEEFRQALLELATLWRWRQAQLDPRHYLAPRAQPAPPADDSLLDDLSSLADLFDE</sequence>
<comment type="caution">
    <text evidence="2">The sequence shown here is derived from an EMBL/GenBank/DDBJ whole genome shotgun (WGS) entry which is preliminary data.</text>
</comment>
<gene>
    <name evidence="2" type="ORF">DL240_13330</name>
</gene>
<evidence type="ECO:0000313" key="2">
    <source>
        <dbReference type="EMBL" id="RAL21827.1"/>
    </source>
</evidence>
<feature type="region of interest" description="Disordered" evidence="1">
    <location>
        <begin position="1"/>
        <end position="20"/>
    </location>
</feature>